<dbReference type="EMBL" id="LSRF01000001">
    <property type="protein sequence ID" value="KXP14728.1"/>
    <property type="molecule type" value="Genomic_DNA"/>
</dbReference>
<gene>
    <name evidence="1" type="ORF">AXK60_02260</name>
</gene>
<evidence type="ECO:0000313" key="2">
    <source>
        <dbReference type="Proteomes" id="UP000070258"/>
    </source>
</evidence>
<dbReference type="OrthoDB" id="4772523at2"/>
<sequence>MSITVGVLPFLIDADLHVGPGFAPEAVEEFVTRWSLTPSPDGEDQYLTADDITHGMLPRISASTEEFVIHGPVADEVDMAIDWMFTVGGTFIDYSGRFISIDAGWLELEDPHSFELFVVADAVTARDAFATPACPPGIWDIRDGWQSVPVIVRRPVSDRSPEVSWNGWRVMLHDGEIEVQTVPDHAFWGVAIRDVAPGCTYWAGNWAVRDTDGVLTAAHRDGRVVTVEAGADGPVITSR</sequence>
<dbReference type="Proteomes" id="UP000070258">
    <property type="component" value="Unassembled WGS sequence"/>
</dbReference>
<evidence type="ECO:0000313" key="1">
    <source>
        <dbReference type="EMBL" id="KXP14728.1"/>
    </source>
</evidence>
<accession>A0A138AW97</accession>
<dbReference type="RefSeq" id="WP_068569339.1">
    <property type="nucleotide sequence ID" value="NZ_LSRF01000001.1"/>
</dbReference>
<protein>
    <submittedName>
        <fullName evidence="1">Uncharacterized protein</fullName>
    </submittedName>
</protein>
<dbReference type="STRING" id="239498.AXK60_02260"/>
<proteinExistence type="predicted"/>
<organism evidence="1 2">
    <name type="scientific">Tsukamurella pseudospumae</name>
    <dbReference type="NCBI Taxonomy" id="239498"/>
    <lineage>
        <taxon>Bacteria</taxon>
        <taxon>Bacillati</taxon>
        <taxon>Actinomycetota</taxon>
        <taxon>Actinomycetes</taxon>
        <taxon>Mycobacteriales</taxon>
        <taxon>Tsukamurellaceae</taxon>
        <taxon>Tsukamurella</taxon>
    </lineage>
</organism>
<dbReference type="AlphaFoldDB" id="A0A138AW97"/>
<name>A0A138AW97_9ACTN</name>
<reference evidence="2" key="1">
    <citation type="submission" date="2016-02" db="EMBL/GenBank/DDBJ databases">
        <authorList>
            <person name="Wen L."/>
            <person name="He K."/>
            <person name="Yang H."/>
        </authorList>
    </citation>
    <scope>NUCLEOTIDE SEQUENCE [LARGE SCALE GENOMIC DNA]</scope>
    <source>
        <strain evidence="2">JCM 15929</strain>
    </source>
</reference>
<comment type="caution">
    <text evidence="1">The sequence shown here is derived from an EMBL/GenBank/DDBJ whole genome shotgun (WGS) entry which is preliminary data.</text>
</comment>